<organism evidence="1 2">
    <name type="scientific">Rhizoctonia solani</name>
    <dbReference type="NCBI Taxonomy" id="456999"/>
    <lineage>
        <taxon>Eukaryota</taxon>
        <taxon>Fungi</taxon>
        <taxon>Dikarya</taxon>
        <taxon>Basidiomycota</taxon>
        <taxon>Agaricomycotina</taxon>
        <taxon>Agaricomycetes</taxon>
        <taxon>Cantharellales</taxon>
        <taxon>Ceratobasidiaceae</taxon>
        <taxon>Rhizoctonia</taxon>
    </lineage>
</organism>
<dbReference type="AlphaFoldDB" id="A0A8H3HD32"/>
<dbReference type="EMBL" id="CAJMXA010003485">
    <property type="protein sequence ID" value="CAE6497860.1"/>
    <property type="molecule type" value="Genomic_DNA"/>
</dbReference>
<reference evidence="1" key="1">
    <citation type="submission" date="2021-01" db="EMBL/GenBank/DDBJ databases">
        <authorList>
            <person name="Kaushik A."/>
        </authorList>
    </citation>
    <scope>NUCLEOTIDE SEQUENCE</scope>
    <source>
        <strain evidence="1">AG6-10EEA</strain>
    </source>
</reference>
<sequence>MLSTGMYPCPAVQRWEDAHSCLLSALTSYMDTCTNLKNSSLAELATNVEDLVPRIERHITSLGSFVACQVSQTCSILSTTRNRLVSLAYGLPEEVLVEIFAQVIYDPTGDEHRQQHPSLDQDLRSIYRRLYNLIGVCSSWRNIAIRKRSFWSIVPIIDKCECSGLPLEDVTERSLRRSSGAGLYIAANSSLRLPVLLRPLISYGKRIWALNIKTDSLRTLEEVVSILAVFFSPKTLSELSMYLNSTPTFESSKVIKQPVQHQERLKAILGSLRTLRMRIVLVELHDISFTNLVELRLENICYKPVSKWLLRVISSAPNLQYLRLVSLTSCLIPGIGPADPTEANKLSISLPKLKVVYLSDLYYNDLRSIFESFVPGNEKWILSLGDCCQWRNDLNSYQSHTAQDLGLLLQRFNVETLRLSGLSENWLGGPQLSQLLKAVPNVTTLKMDRWDFHREHWEALTLQQGSRGAKSAGFPSIHNFHIYNSQIFDEQGVQAVVSSHNIQQLRLGGVLHGRDGNAITDKDNIAVWLASNVPNFCLMGSQYSLREFPPEDWRLW</sequence>
<evidence type="ECO:0000313" key="2">
    <source>
        <dbReference type="Proteomes" id="UP000663853"/>
    </source>
</evidence>
<evidence type="ECO:0008006" key="3">
    <source>
        <dbReference type="Google" id="ProtNLM"/>
    </source>
</evidence>
<dbReference type="Gene3D" id="3.80.10.10">
    <property type="entry name" value="Ribonuclease Inhibitor"/>
    <property type="match status" value="1"/>
</dbReference>
<evidence type="ECO:0000313" key="1">
    <source>
        <dbReference type="EMBL" id="CAE6497860.1"/>
    </source>
</evidence>
<proteinExistence type="predicted"/>
<dbReference type="InterPro" id="IPR032675">
    <property type="entry name" value="LRR_dom_sf"/>
</dbReference>
<protein>
    <recommendedName>
        <fullName evidence="3">F-box domain-containing protein</fullName>
    </recommendedName>
</protein>
<dbReference type="Proteomes" id="UP000663853">
    <property type="component" value="Unassembled WGS sequence"/>
</dbReference>
<gene>
    <name evidence="1" type="ORF">RDB_LOCUS108828</name>
</gene>
<name>A0A8H3HD32_9AGAM</name>
<accession>A0A8H3HD32</accession>
<dbReference type="SUPFAM" id="SSF52047">
    <property type="entry name" value="RNI-like"/>
    <property type="match status" value="1"/>
</dbReference>
<comment type="caution">
    <text evidence="1">The sequence shown here is derived from an EMBL/GenBank/DDBJ whole genome shotgun (WGS) entry which is preliminary data.</text>
</comment>